<dbReference type="AlphaFoldDB" id="A0A0E3S9P9"/>
<gene>
    <name evidence="2" type="ORF">MSHOH_0968</name>
</gene>
<organism evidence="2 3">
    <name type="scientific">Methanosarcina horonobensis HB-1 = JCM 15518</name>
    <dbReference type="NCBI Taxonomy" id="1434110"/>
    <lineage>
        <taxon>Archaea</taxon>
        <taxon>Methanobacteriati</taxon>
        <taxon>Methanobacteriota</taxon>
        <taxon>Stenosarchaea group</taxon>
        <taxon>Methanomicrobia</taxon>
        <taxon>Methanosarcinales</taxon>
        <taxon>Methanosarcinaceae</taxon>
        <taxon>Methanosarcina</taxon>
    </lineage>
</organism>
<keyword evidence="1" id="KW-1133">Transmembrane helix</keyword>
<protein>
    <submittedName>
        <fullName evidence="2">Uncharacterized protein</fullName>
    </submittedName>
</protein>
<feature type="transmembrane region" description="Helical" evidence="1">
    <location>
        <begin position="45"/>
        <end position="64"/>
    </location>
</feature>
<evidence type="ECO:0000313" key="2">
    <source>
        <dbReference type="EMBL" id="AKB77451.1"/>
    </source>
</evidence>
<keyword evidence="1" id="KW-0812">Transmembrane</keyword>
<accession>A0A0E3S9P9</accession>
<evidence type="ECO:0000256" key="1">
    <source>
        <dbReference type="SAM" id="Phobius"/>
    </source>
</evidence>
<reference evidence="2 3" key="1">
    <citation type="submission" date="2014-07" db="EMBL/GenBank/DDBJ databases">
        <title>Methanogenic archaea and the global carbon cycle.</title>
        <authorList>
            <person name="Henriksen J.R."/>
            <person name="Luke J."/>
            <person name="Reinhart S."/>
            <person name="Benedict M.N."/>
            <person name="Youngblut N.D."/>
            <person name="Metcalf M.E."/>
            <person name="Whitaker R.J."/>
            <person name="Metcalf W.W."/>
        </authorList>
    </citation>
    <scope>NUCLEOTIDE SEQUENCE [LARGE SCALE GENOMIC DNA]</scope>
    <source>
        <strain evidence="2 3">HB-1</strain>
    </source>
</reference>
<dbReference type="HOGENOM" id="CLU_161791_0_0_2"/>
<dbReference type="EMBL" id="CP009516">
    <property type="protein sequence ID" value="AKB77451.1"/>
    <property type="molecule type" value="Genomic_DNA"/>
</dbReference>
<proteinExistence type="predicted"/>
<keyword evidence="3" id="KW-1185">Reference proteome</keyword>
<keyword evidence="1" id="KW-0472">Membrane</keyword>
<evidence type="ECO:0000313" key="3">
    <source>
        <dbReference type="Proteomes" id="UP000033101"/>
    </source>
</evidence>
<dbReference type="PATRIC" id="fig|1434110.4.peg.1207"/>
<name>A0A0E3S9P9_9EURY</name>
<dbReference type="Proteomes" id="UP000033101">
    <property type="component" value="Chromosome"/>
</dbReference>
<sequence length="93" mass="10466">MIDENGQLNPAVNWQTVIEKIRWEEAHQVLENWGKRGTTERKWNLVGMYVLAAIIIIMAGILAYVRIIEGQAIVGFLGAAIGYLLSKGRISER</sequence>
<feature type="transmembrane region" description="Helical" evidence="1">
    <location>
        <begin position="70"/>
        <end position="86"/>
    </location>
</feature>
<dbReference type="KEGG" id="mhor:MSHOH_0968"/>